<keyword evidence="1" id="KW-0812">Transmembrane</keyword>
<dbReference type="EMBL" id="JBEPEK010000150">
    <property type="protein sequence ID" value="MER7182013.1"/>
    <property type="molecule type" value="Genomic_DNA"/>
</dbReference>
<keyword evidence="3" id="KW-1185">Reference proteome</keyword>
<organism evidence="2 3">
    <name type="scientific">Streptomyces hyaluromycini</name>
    <dbReference type="NCBI Taxonomy" id="1377993"/>
    <lineage>
        <taxon>Bacteria</taxon>
        <taxon>Bacillati</taxon>
        <taxon>Actinomycetota</taxon>
        <taxon>Actinomycetes</taxon>
        <taxon>Kitasatosporales</taxon>
        <taxon>Streptomycetaceae</taxon>
        <taxon>Streptomyces</taxon>
    </lineage>
</organism>
<evidence type="ECO:0000313" key="3">
    <source>
        <dbReference type="Proteomes" id="UP001474181"/>
    </source>
</evidence>
<keyword evidence="1" id="KW-1133">Transmembrane helix</keyword>
<proteinExistence type="predicted"/>
<dbReference type="Proteomes" id="UP001474181">
    <property type="component" value="Unassembled WGS sequence"/>
</dbReference>
<feature type="transmembrane region" description="Helical" evidence="1">
    <location>
        <begin position="56"/>
        <end position="76"/>
    </location>
</feature>
<evidence type="ECO:0000313" key="2">
    <source>
        <dbReference type="EMBL" id="MER7182013.1"/>
    </source>
</evidence>
<sequence length="89" mass="9429">MRIAMALTALMLVLGSVSALGHARKGRWSKAAEVVLPVLGGNLVLFGGVERHSPPLFWLGVLLVVTGLGIEGLSLWRSRAAQQRQKASG</sequence>
<accession>A0ABV1WZ16</accession>
<protein>
    <submittedName>
        <fullName evidence="2">Uncharacterized protein</fullName>
    </submittedName>
</protein>
<name>A0ABV1WZ16_9ACTN</name>
<comment type="caution">
    <text evidence="2">The sequence shown here is derived from an EMBL/GenBank/DDBJ whole genome shotgun (WGS) entry which is preliminary data.</text>
</comment>
<reference evidence="2 3" key="1">
    <citation type="submission" date="2024-06" db="EMBL/GenBank/DDBJ databases">
        <title>The Natural Products Discovery Center: Release of the First 8490 Sequenced Strains for Exploring Actinobacteria Biosynthetic Diversity.</title>
        <authorList>
            <person name="Kalkreuter E."/>
            <person name="Kautsar S.A."/>
            <person name="Yang D."/>
            <person name="Bader C.D."/>
            <person name="Teijaro C.N."/>
            <person name="Fluegel L."/>
            <person name="Davis C.M."/>
            <person name="Simpson J.R."/>
            <person name="Lauterbach L."/>
            <person name="Steele A.D."/>
            <person name="Gui C."/>
            <person name="Meng S."/>
            <person name="Li G."/>
            <person name="Viehrig K."/>
            <person name="Ye F."/>
            <person name="Su P."/>
            <person name="Kiefer A.F."/>
            <person name="Nichols A."/>
            <person name="Cepeda A.J."/>
            <person name="Yan W."/>
            <person name="Fan B."/>
            <person name="Jiang Y."/>
            <person name="Adhikari A."/>
            <person name="Zheng C.-J."/>
            <person name="Schuster L."/>
            <person name="Cowan T.M."/>
            <person name="Smanski M.J."/>
            <person name="Chevrette M.G."/>
            <person name="De Carvalho L.P.S."/>
            <person name="Shen B."/>
        </authorList>
    </citation>
    <scope>NUCLEOTIDE SEQUENCE [LARGE SCALE GENOMIC DNA]</scope>
    <source>
        <strain evidence="2 3">NPDC000234</strain>
    </source>
</reference>
<dbReference type="RefSeq" id="WP_350783130.1">
    <property type="nucleotide sequence ID" value="NZ_JBEPEK010000150.1"/>
</dbReference>
<evidence type="ECO:0000256" key="1">
    <source>
        <dbReference type="SAM" id="Phobius"/>
    </source>
</evidence>
<gene>
    <name evidence="2" type="ORF">ABT404_21420</name>
</gene>
<keyword evidence="1" id="KW-0472">Membrane</keyword>